<evidence type="ECO:0000256" key="6">
    <source>
        <dbReference type="ARBA" id="ARBA00023170"/>
    </source>
</evidence>
<dbReference type="GO" id="GO:0004930">
    <property type="term" value="F:G protein-coupled receptor activity"/>
    <property type="evidence" value="ECO:0007669"/>
    <property type="project" value="UniProtKB-KW"/>
</dbReference>
<dbReference type="InParanoid" id="A0A7M7HPD6"/>
<evidence type="ECO:0000256" key="1">
    <source>
        <dbReference type="ARBA" id="ARBA00004141"/>
    </source>
</evidence>
<name>A0A7M7HPD6_STRPU</name>
<dbReference type="RefSeq" id="XP_011683269.1">
    <property type="nucleotide sequence ID" value="XM_011684967.2"/>
</dbReference>
<feature type="transmembrane region" description="Helical" evidence="9">
    <location>
        <begin position="122"/>
        <end position="140"/>
    </location>
</feature>
<dbReference type="OrthoDB" id="6076970at2759"/>
<evidence type="ECO:0000256" key="5">
    <source>
        <dbReference type="ARBA" id="ARBA00023136"/>
    </source>
</evidence>
<dbReference type="SMART" id="SM01381">
    <property type="entry name" value="7TM_GPCR_Srsx"/>
    <property type="match status" value="1"/>
</dbReference>
<dbReference type="KEGG" id="spu:105447196"/>
<keyword evidence="2 9" id="KW-0812">Transmembrane</keyword>
<dbReference type="PANTHER" id="PTHR24238">
    <property type="entry name" value="G-PROTEIN COUPLED RECEPTOR"/>
    <property type="match status" value="1"/>
</dbReference>
<keyword evidence="7" id="KW-0807">Transducer</keyword>
<keyword evidence="4" id="KW-0297">G-protein coupled receptor</keyword>
<proteinExistence type="predicted"/>
<protein>
    <recommendedName>
        <fullName evidence="10">G-protein coupled receptors family 1 profile domain-containing protein</fullName>
    </recommendedName>
</protein>
<feature type="compositionally biased region" description="Basic residues" evidence="8">
    <location>
        <begin position="358"/>
        <end position="367"/>
    </location>
</feature>
<dbReference type="GO" id="GO:0016020">
    <property type="term" value="C:membrane"/>
    <property type="evidence" value="ECO:0007669"/>
    <property type="project" value="UniProtKB-SubCell"/>
</dbReference>
<feature type="transmembrane region" description="Helical" evidence="9">
    <location>
        <begin position="79"/>
        <end position="102"/>
    </location>
</feature>
<reference evidence="11" key="2">
    <citation type="submission" date="2021-01" db="UniProtKB">
        <authorList>
            <consortium name="EnsemblMetazoa"/>
        </authorList>
    </citation>
    <scope>IDENTIFICATION</scope>
</reference>
<dbReference type="Gene3D" id="1.20.1070.10">
    <property type="entry name" value="Rhodopsin 7-helix transmembrane proteins"/>
    <property type="match status" value="2"/>
</dbReference>
<dbReference type="AlphaFoldDB" id="A0A7M7HPD6"/>
<dbReference type="GeneID" id="105447196"/>
<evidence type="ECO:0000256" key="3">
    <source>
        <dbReference type="ARBA" id="ARBA00022989"/>
    </source>
</evidence>
<feature type="domain" description="G-protein coupled receptors family 1 profile" evidence="10">
    <location>
        <begin position="58"/>
        <end position="443"/>
    </location>
</feature>
<feature type="region of interest" description="Disordered" evidence="8">
    <location>
        <begin position="309"/>
        <end position="367"/>
    </location>
</feature>
<dbReference type="PRINTS" id="PR00237">
    <property type="entry name" value="GPCRRHODOPSN"/>
</dbReference>
<dbReference type="Proteomes" id="UP000007110">
    <property type="component" value="Unassembled WGS sequence"/>
</dbReference>
<organism evidence="11 12">
    <name type="scientific">Strongylocentrotus purpuratus</name>
    <name type="common">Purple sea urchin</name>
    <dbReference type="NCBI Taxonomy" id="7668"/>
    <lineage>
        <taxon>Eukaryota</taxon>
        <taxon>Metazoa</taxon>
        <taxon>Echinodermata</taxon>
        <taxon>Eleutherozoa</taxon>
        <taxon>Echinozoa</taxon>
        <taxon>Echinoidea</taxon>
        <taxon>Euechinoidea</taxon>
        <taxon>Echinacea</taxon>
        <taxon>Camarodonta</taxon>
        <taxon>Echinidea</taxon>
        <taxon>Strongylocentrotidae</taxon>
        <taxon>Strongylocentrotus</taxon>
    </lineage>
</organism>
<accession>A0A7M7HPD6</accession>
<feature type="transmembrane region" description="Helical" evidence="9">
    <location>
        <begin position="194"/>
        <end position="220"/>
    </location>
</feature>
<sequence length="462" mass="51642">MGDHMNSTSELITLFTTMNDSVHDLITSEENYEIKDQDIVTAVNLTYYTLVLVLGLPGNAVIIKAYALKKRKTSTDILIMAQATVDFVACVFCPVFIIRSAFPGLMTNSLCHASSLANNATAFASLYLTTAISIDRYMAVCRPLRRRMTVRMSIFIAILCTVVSIVTNIPVAVFTEARHFGHLGRSLCFVNGSYVWGTTMSSLVLFAISLMTNTVLYALIYVSLRKRAKIHADMTGKHPVVATVSTRNARAYSGGLQESSPMENHMIAAAAKTEEGTSAFDVTSIENKFKTNEVSLHSETAGCSSNILLSSPRRRSKPSVSHVTFAETNISRENKDPLPSHTSQRKPLYSPASSPKMKPFKRQGTKRVQKLKDKLESDYGRKTTRMLLIITIFFFVTWIPKVVVPIIPLSALLRARQISGHMAIIQILHSLRLLNHIVNFFVYYFVNNSFRRNVKESYKQCR</sequence>
<keyword evidence="3 9" id="KW-1133">Transmembrane helix</keyword>
<comment type="subcellular location">
    <subcellularLocation>
        <location evidence="1">Membrane</location>
        <topology evidence="1">Multi-pass membrane protein</topology>
    </subcellularLocation>
</comment>
<feature type="transmembrane region" description="Helical" evidence="9">
    <location>
        <begin position="423"/>
        <end position="446"/>
    </location>
</feature>
<keyword evidence="5 9" id="KW-0472">Membrane</keyword>
<dbReference type="PROSITE" id="PS50262">
    <property type="entry name" value="G_PROTEIN_RECEP_F1_2"/>
    <property type="match status" value="1"/>
</dbReference>
<dbReference type="EnsemblMetazoa" id="XM_011684967">
    <property type="protein sequence ID" value="XP_011683269"/>
    <property type="gene ID" value="LOC105447196"/>
</dbReference>
<dbReference type="InterPro" id="IPR000276">
    <property type="entry name" value="GPCR_Rhodpsn"/>
</dbReference>
<keyword evidence="12" id="KW-1185">Reference proteome</keyword>
<evidence type="ECO:0000256" key="7">
    <source>
        <dbReference type="ARBA" id="ARBA00023224"/>
    </source>
</evidence>
<dbReference type="InterPro" id="IPR017452">
    <property type="entry name" value="GPCR_Rhodpsn_7TM"/>
</dbReference>
<dbReference type="SUPFAM" id="SSF81321">
    <property type="entry name" value="Family A G protein-coupled receptor-like"/>
    <property type="match status" value="1"/>
</dbReference>
<evidence type="ECO:0000256" key="8">
    <source>
        <dbReference type="SAM" id="MobiDB-lite"/>
    </source>
</evidence>
<evidence type="ECO:0000259" key="10">
    <source>
        <dbReference type="PROSITE" id="PS50262"/>
    </source>
</evidence>
<dbReference type="PANTHER" id="PTHR24238:SF47">
    <property type="entry name" value="ECDYSTEROIDS_DOPAMINE RECEPTOR-RELATED"/>
    <property type="match status" value="1"/>
</dbReference>
<dbReference type="Pfam" id="PF00001">
    <property type="entry name" value="7tm_1"/>
    <property type="match status" value="1"/>
</dbReference>
<evidence type="ECO:0000313" key="11">
    <source>
        <dbReference type="EnsemblMetazoa" id="XP_011683269"/>
    </source>
</evidence>
<feature type="transmembrane region" description="Helical" evidence="9">
    <location>
        <begin position="45"/>
        <end position="67"/>
    </location>
</feature>
<evidence type="ECO:0000313" key="12">
    <source>
        <dbReference type="Proteomes" id="UP000007110"/>
    </source>
</evidence>
<dbReference type="OMA" id="WAEFTLW"/>
<keyword evidence="6" id="KW-0675">Receptor</keyword>
<evidence type="ECO:0000256" key="2">
    <source>
        <dbReference type="ARBA" id="ARBA00022692"/>
    </source>
</evidence>
<dbReference type="CDD" id="cd00637">
    <property type="entry name" value="7tm_classA_rhodopsin-like"/>
    <property type="match status" value="1"/>
</dbReference>
<reference evidence="12" key="1">
    <citation type="submission" date="2015-02" db="EMBL/GenBank/DDBJ databases">
        <title>Genome sequencing for Strongylocentrotus purpuratus.</title>
        <authorList>
            <person name="Murali S."/>
            <person name="Liu Y."/>
            <person name="Vee V."/>
            <person name="English A."/>
            <person name="Wang M."/>
            <person name="Skinner E."/>
            <person name="Han Y."/>
            <person name="Muzny D.M."/>
            <person name="Worley K.C."/>
            <person name="Gibbs R.A."/>
        </authorList>
    </citation>
    <scope>NUCLEOTIDE SEQUENCE</scope>
</reference>
<feature type="transmembrane region" description="Helical" evidence="9">
    <location>
        <begin position="152"/>
        <end position="174"/>
    </location>
</feature>
<feature type="transmembrane region" description="Helical" evidence="9">
    <location>
        <begin position="387"/>
        <end position="411"/>
    </location>
</feature>
<evidence type="ECO:0000256" key="4">
    <source>
        <dbReference type="ARBA" id="ARBA00023040"/>
    </source>
</evidence>
<evidence type="ECO:0000256" key="9">
    <source>
        <dbReference type="SAM" id="Phobius"/>
    </source>
</evidence>